<dbReference type="Pfam" id="PF07690">
    <property type="entry name" value="MFS_1"/>
    <property type="match status" value="1"/>
</dbReference>
<dbReference type="PROSITE" id="PS50850">
    <property type="entry name" value="MFS"/>
    <property type="match status" value="1"/>
</dbReference>
<evidence type="ECO:0000259" key="7">
    <source>
        <dbReference type="PROSITE" id="PS50850"/>
    </source>
</evidence>
<name>A0A6B8N0G7_KLEOX</name>
<dbReference type="Gene3D" id="1.20.1250.20">
    <property type="entry name" value="MFS general substrate transporter like domains"/>
    <property type="match status" value="2"/>
</dbReference>
<dbReference type="Proteomes" id="UP000427108">
    <property type="component" value="Chromosome"/>
</dbReference>
<feature type="transmembrane region" description="Helical" evidence="6">
    <location>
        <begin position="325"/>
        <end position="345"/>
    </location>
</feature>
<accession>A0A6B8N0G7</accession>
<proteinExistence type="predicted"/>
<feature type="domain" description="Major facilitator superfamily (MFS) profile" evidence="7">
    <location>
        <begin position="10"/>
        <end position="379"/>
    </location>
</feature>
<dbReference type="InterPro" id="IPR020846">
    <property type="entry name" value="MFS_dom"/>
</dbReference>
<evidence type="ECO:0000256" key="4">
    <source>
        <dbReference type="ARBA" id="ARBA00022989"/>
    </source>
</evidence>
<dbReference type="EMBL" id="CP046115">
    <property type="protein sequence ID" value="QGN38161.1"/>
    <property type="molecule type" value="Genomic_DNA"/>
</dbReference>
<dbReference type="OrthoDB" id="9810941at2"/>
<feature type="transmembrane region" description="Helical" evidence="6">
    <location>
        <begin position="202"/>
        <end position="226"/>
    </location>
</feature>
<feature type="transmembrane region" description="Helical" evidence="6">
    <location>
        <begin position="162"/>
        <end position="181"/>
    </location>
</feature>
<evidence type="ECO:0000256" key="6">
    <source>
        <dbReference type="SAM" id="Phobius"/>
    </source>
</evidence>
<feature type="transmembrane region" description="Helical" evidence="6">
    <location>
        <begin position="76"/>
        <end position="94"/>
    </location>
</feature>
<organism evidence="8 9">
    <name type="scientific">Klebsiella oxytoca</name>
    <dbReference type="NCBI Taxonomy" id="571"/>
    <lineage>
        <taxon>Bacteria</taxon>
        <taxon>Pseudomonadati</taxon>
        <taxon>Pseudomonadota</taxon>
        <taxon>Gammaproteobacteria</taxon>
        <taxon>Enterobacterales</taxon>
        <taxon>Enterobacteriaceae</taxon>
        <taxon>Klebsiella/Raoultella group</taxon>
        <taxon>Klebsiella</taxon>
    </lineage>
</organism>
<feature type="transmembrane region" description="Helical" evidence="6">
    <location>
        <begin position="294"/>
        <end position="313"/>
    </location>
</feature>
<evidence type="ECO:0000313" key="9">
    <source>
        <dbReference type="Proteomes" id="UP000427108"/>
    </source>
</evidence>
<dbReference type="GO" id="GO:0016020">
    <property type="term" value="C:membrane"/>
    <property type="evidence" value="ECO:0007669"/>
    <property type="project" value="UniProtKB-SubCell"/>
</dbReference>
<sequence length="379" mass="39565">MHEPASDASQPLATRIAFFISGFATATWAVLVPFAKNNTAVNDAMLGTLLLCLGMGALIAMPLTGILTSRYGCRRVIVSSVAIVIISLPLLASINDAWLLSIALLIFGVGIGVTDCAMNIQAIIVERQASRPLMSGFHGMYSVGGIAGAGVMTLFLTFGLSAFIATLLVVLIVAGLMLISIKGLLPWANPSSGPALAMPRGIVLLIGIICFAVFLAEGTVLDWSAVFLTEVREMPENLGGLGFAFFAVAMTAVRLSGDRMMTRMGFIPVVFGGALLAAVGFCLVIFITAWPLSLFGYALVGAGCANIVPAMFSAVGRQQLMPQSVAVPAITTMGYLGVLAGPALIGYVAHLSSLTNAFIFITVLMLFVAGMSRTVAPHR</sequence>
<keyword evidence="4 6" id="KW-1133">Transmembrane helix</keyword>
<gene>
    <name evidence="8" type="ORF">GJ746_12995</name>
</gene>
<dbReference type="AlphaFoldDB" id="A0A6B8N0G7"/>
<keyword evidence="2" id="KW-1003">Cell membrane</keyword>
<comment type="subcellular location">
    <subcellularLocation>
        <location evidence="1">Membrane</location>
        <topology evidence="1">Multi-pass membrane protein</topology>
    </subcellularLocation>
</comment>
<dbReference type="RefSeq" id="WP_154680579.1">
    <property type="nucleotide sequence ID" value="NZ_CP046115.1"/>
</dbReference>
<dbReference type="GO" id="GO:0022857">
    <property type="term" value="F:transmembrane transporter activity"/>
    <property type="evidence" value="ECO:0007669"/>
    <property type="project" value="InterPro"/>
</dbReference>
<feature type="transmembrane region" description="Helical" evidence="6">
    <location>
        <begin position="44"/>
        <end position="64"/>
    </location>
</feature>
<reference evidence="8 9" key="1">
    <citation type="submission" date="2019-11" db="EMBL/GenBank/DDBJ databases">
        <title>Isolation and Application of One Kind of P-Hydroxybenzoic Acid Degrading Bacterium in Mitigating Cropping Obstacle of Cucumber.</title>
        <authorList>
            <person name="Wu F."/>
            <person name="An Y."/>
        </authorList>
    </citation>
    <scope>NUCLEOTIDE SEQUENCE [LARGE SCALE GENOMIC DNA]</scope>
    <source>
        <strain evidence="8 9">P620</strain>
    </source>
</reference>
<dbReference type="InterPro" id="IPR011701">
    <property type="entry name" value="MFS"/>
</dbReference>
<dbReference type="SUPFAM" id="SSF103473">
    <property type="entry name" value="MFS general substrate transporter"/>
    <property type="match status" value="1"/>
</dbReference>
<keyword evidence="3 6" id="KW-0812">Transmembrane</keyword>
<dbReference type="InterPro" id="IPR036259">
    <property type="entry name" value="MFS_trans_sf"/>
</dbReference>
<dbReference type="PANTHER" id="PTHR23514:SF13">
    <property type="entry name" value="INNER MEMBRANE PROTEIN YBJJ"/>
    <property type="match status" value="1"/>
</dbReference>
<evidence type="ECO:0000256" key="1">
    <source>
        <dbReference type="ARBA" id="ARBA00004141"/>
    </source>
</evidence>
<evidence type="ECO:0000256" key="2">
    <source>
        <dbReference type="ARBA" id="ARBA00022475"/>
    </source>
</evidence>
<feature type="transmembrane region" description="Helical" evidence="6">
    <location>
        <begin position="12"/>
        <end position="32"/>
    </location>
</feature>
<protein>
    <submittedName>
        <fullName evidence="8">MFS transporter</fullName>
    </submittedName>
</protein>
<dbReference type="CDD" id="cd17393">
    <property type="entry name" value="MFS_MosC_like"/>
    <property type="match status" value="1"/>
</dbReference>
<dbReference type="InterPro" id="IPR051788">
    <property type="entry name" value="MFS_Transporter"/>
</dbReference>
<evidence type="ECO:0000313" key="8">
    <source>
        <dbReference type="EMBL" id="QGN38161.1"/>
    </source>
</evidence>
<feature type="transmembrane region" description="Helical" evidence="6">
    <location>
        <begin position="269"/>
        <end position="288"/>
    </location>
</feature>
<keyword evidence="5 6" id="KW-0472">Membrane</keyword>
<evidence type="ECO:0000256" key="3">
    <source>
        <dbReference type="ARBA" id="ARBA00022692"/>
    </source>
</evidence>
<feature type="transmembrane region" description="Helical" evidence="6">
    <location>
        <begin position="100"/>
        <end position="125"/>
    </location>
</feature>
<feature type="transmembrane region" description="Helical" evidence="6">
    <location>
        <begin position="238"/>
        <end position="257"/>
    </location>
</feature>
<feature type="transmembrane region" description="Helical" evidence="6">
    <location>
        <begin position="357"/>
        <end position="376"/>
    </location>
</feature>
<evidence type="ECO:0000256" key="5">
    <source>
        <dbReference type="ARBA" id="ARBA00023136"/>
    </source>
</evidence>
<feature type="transmembrane region" description="Helical" evidence="6">
    <location>
        <begin position="137"/>
        <end position="156"/>
    </location>
</feature>
<dbReference type="PANTHER" id="PTHR23514">
    <property type="entry name" value="BYPASS OF STOP CODON PROTEIN 6"/>
    <property type="match status" value="1"/>
</dbReference>